<name>A0ABP8NIX6_9BACT</name>
<gene>
    <name evidence="1" type="ORF">GCM10023189_49120</name>
</gene>
<proteinExistence type="predicted"/>
<dbReference type="Proteomes" id="UP001501175">
    <property type="component" value="Unassembled WGS sequence"/>
</dbReference>
<comment type="caution">
    <text evidence="1">The sequence shown here is derived from an EMBL/GenBank/DDBJ whole genome shotgun (WGS) entry which is preliminary data.</text>
</comment>
<keyword evidence="2" id="KW-1185">Reference proteome</keyword>
<dbReference type="EMBL" id="BAABHD010000081">
    <property type="protein sequence ID" value="GAA4466657.1"/>
    <property type="molecule type" value="Genomic_DNA"/>
</dbReference>
<evidence type="ECO:0000313" key="2">
    <source>
        <dbReference type="Proteomes" id="UP001501175"/>
    </source>
</evidence>
<protein>
    <submittedName>
        <fullName evidence="1">Uncharacterized protein</fullName>
    </submittedName>
</protein>
<reference evidence="2" key="1">
    <citation type="journal article" date="2019" name="Int. J. Syst. Evol. Microbiol.">
        <title>The Global Catalogue of Microorganisms (GCM) 10K type strain sequencing project: providing services to taxonomists for standard genome sequencing and annotation.</title>
        <authorList>
            <consortium name="The Broad Institute Genomics Platform"/>
            <consortium name="The Broad Institute Genome Sequencing Center for Infectious Disease"/>
            <person name="Wu L."/>
            <person name="Ma J."/>
        </authorList>
    </citation>
    <scope>NUCLEOTIDE SEQUENCE [LARGE SCALE GENOMIC DNA]</scope>
    <source>
        <strain evidence="2">JCM 17927</strain>
    </source>
</reference>
<organism evidence="1 2">
    <name type="scientific">Nibrella saemangeumensis</name>
    <dbReference type="NCBI Taxonomy" id="1084526"/>
    <lineage>
        <taxon>Bacteria</taxon>
        <taxon>Pseudomonadati</taxon>
        <taxon>Bacteroidota</taxon>
        <taxon>Cytophagia</taxon>
        <taxon>Cytophagales</taxon>
        <taxon>Spirosomataceae</taxon>
        <taxon>Nibrella</taxon>
    </lineage>
</organism>
<dbReference type="RefSeq" id="WP_345248059.1">
    <property type="nucleotide sequence ID" value="NZ_BAABHD010000081.1"/>
</dbReference>
<accession>A0ABP8NIX6</accession>
<sequence>MARKVLSSYAVFQNLNGSSDVVFYYESGGADTVTGVSPAEAGYIVDLLRHEKPVSYDHDRKRLSTWTPEPVGEAEQEPDLDAWLTANGSVAASIIWEDAAGAQPWTAWDASRKTQLREAFQLARHRGTIAVADVPENRLTLTDDESAKTILSQADAWAYYKASVAQSLAVEIDRQVSWSVTGYSAAQLAQLFDSRALFRWHSAAPAGYQLKSGLGHILPAPPVKNYEFLGVQGLIGFTRLETIIRVLDWCRANLIHYEGSFTAANVEDQWQYRGYPPMTRVLAGTKRLSQPNGPVKNRTAGCWGTTGLLRTLLRVVNIPVKLVKPGGHAQPWFMADSQYLSHGDDPYNQLTKATPPIPAGELLIDQTKYDAWFGDAVSADDRGNNVGRRTRELALIYLPNYLLRAYCDDIAAGKSHANGKVFEIFSRHYTVAQLEGLTLWTRMDAKIAGFGGCSGVPT</sequence>
<evidence type="ECO:0000313" key="1">
    <source>
        <dbReference type="EMBL" id="GAA4466657.1"/>
    </source>
</evidence>